<dbReference type="Gene3D" id="3.40.50.720">
    <property type="entry name" value="NAD(P)-binding Rossmann-like Domain"/>
    <property type="match status" value="1"/>
</dbReference>
<dbReference type="AlphaFoldDB" id="A0A5C8ZKG5"/>
<comment type="caution">
    <text evidence="1">The sequence shown here is derived from an EMBL/GenBank/DDBJ whole genome shotgun (WGS) entry which is preliminary data.</text>
</comment>
<dbReference type="InterPro" id="IPR036291">
    <property type="entry name" value="NAD(P)-bd_dom_sf"/>
</dbReference>
<name>A0A5C8ZKG5_9ACTN</name>
<evidence type="ECO:0000313" key="2">
    <source>
        <dbReference type="Proteomes" id="UP000321234"/>
    </source>
</evidence>
<organism evidence="1 2">
    <name type="scientific">Quadrisphaera setariae</name>
    <dbReference type="NCBI Taxonomy" id="2593304"/>
    <lineage>
        <taxon>Bacteria</taxon>
        <taxon>Bacillati</taxon>
        <taxon>Actinomycetota</taxon>
        <taxon>Actinomycetes</taxon>
        <taxon>Kineosporiales</taxon>
        <taxon>Kineosporiaceae</taxon>
        <taxon>Quadrisphaera</taxon>
    </lineage>
</organism>
<protein>
    <submittedName>
        <fullName evidence="1">SDR family NAD(P)-dependent oxidoreductase</fullName>
    </submittedName>
</protein>
<evidence type="ECO:0000313" key="1">
    <source>
        <dbReference type="EMBL" id="TXR57623.1"/>
    </source>
</evidence>
<sequence length="223" mass="23346">MSTAVIIGAGPGLGAAAARRFGAEGFAVALVSRTQANVDALAEQLCAQGVDARGYAASVRDLDSLRDALRRAASDLGPAEVVQYSPIPQPEFLRPVLETDVDDLRAAVEFSIFGPQAVVAEVLPSMRERGRGTLLFVNGGSGARSNPAVAGTSVAFAGESAYARMLHTALADEGVHVGQLIIPGGIEVGHPTHDPDVLAGHLWRMHTEREGFRVFAEPMPDVV</sequence>
<proteinExistence type="predicted"/>
<dbReference type="InterPro" id="IPR002347">
    <property type="entry name" value="SDR_fam"/>
</dbReference>
<dbReference type="RefSeq" id="WP_147925262.1">
    <property type="nucleotide sequence ID" value="NZ_VKAC01000002.1"/>
</dbReference>
<dbReference type="SUPFAM" id="SSF51735">
    <property type="entry name" value="NAD(P)-binding Rossmann-fold domains"/>
    <property type="match status" value="1"/>
</dbReference>
<dbReference type="PANTHER" id="PTHR43431">
    <property type="entry name" value="OXIDOREDUCTASE, SHORT CHAIN DEHYDROGENASE/REDUCTASE FAMILY (AFU_ORTHOLOGUE AFUA_5G14000)"/>
    <property type="match status" value="1"/>
</dbReference>
<dbReference type="EMBL" id="VKAC01000002">
    <property type="protein sequence ID" value="TXR57623.1"/>
    <property type="molecule type" value="Genomic_DNA"/>
</dbReference>
<dbReference type="PANTHER" id="PTHR43431:SF7">
    <property type="entry name" value="OXIDOREDUCTASE, SHORT CHAIN DEHYDROGENASE_REDUCTASE FAMILY (AFU_ORTHOLOGUE AFUA_5G14000)"/>
    <property type="match status" value="1"/>
</dbReference>
<gene>
    <name evidence="1" type="ORF">FMM08_05290</name>
</gene>
<accession>A0A5C8ZKG5</accession>
<dbReference type="Pfam" id="PF00106">
    <property type="entry name" value="adh_short"/>
    <property type="match status" value="1"/>
</dbReference>
<dbReference type="OrthoDB" id="9799818at2"/>
<reference evidence="1 2" key="1">
    <citation type="submission" date="2019-07" db="EMBL/GenBank/DDBJ databases">
        <title>Quadrisphaera sp. strain DD2A genome sequencing and assembly.</title>
        <authorList>
            <person name="Kim I."/>
        </authorList>
    </citation>
    <scope>NUCLEOTIDE SEQUENCE [LARGE SCALE GENOMIC DNA]</scope>
    <source>
        <strain evidence="1 2">DD2A</strain>
    </source>
</reference>
<keyword evidence="2" id="KW-1185">Reference proteome</keyword>
<dbReference type="Proteomes" id="UP000321234">
    <property type="component" value="Unassembled WGS sequence"/>
</dbReference>